<dbReference type="GO" id="GO:0005886">
    <property type="term" value="C:plasma membrane"/>
    <property type="evidence" value="ECO:0007669"/>
    <property type="project" value="UniProtKB-SubCell"/>
</dbReference>
<evidence type="ECO:0000256" key="5">
    <source>
        <dbReference type="ARBA" id="ARBA00023136"/>
    </source>
</evidence>
<dbReference type="PANTHER" id="PTHR30619:SF1">
    <property type="entry name" value="RECOMBINATION PROTEIN 2"/>
    <property type="match status" value="1"/>
</dbReference>
<feature type="domain" description="DUF4131" evidence="9">
    <location>
        <begin position="25"/>
        <end position="192"/>
    </location>
</feature>
<dbReference type="PANTHER" id="PTHR30619">
    <property type="entry name" value="DNA INTERNALIZATION/COMPETENCE PROTEIN COMEC/REC2"/>
    <property type="match status" value="1"/>
</dbReference>
<keyword evidence="3 6" id="KW-0812">Transmembrane</keyword>
<gene>
    <name evidence="10" type="ORF">BBP83_07240</name>
</gene>
<keyword evidence="2" id="KW-1003">Cell membrane</keyword>
<evidence type="ECO:0000256" key="6">
    <source>
        <dbReference type="SAM" id="Phobius"/>
    </source>
</evidence>
<feature type="transmembrane region" description="Helical" evidence="6">
    <location>
        <begin position="364"/>
        <end position="392"/>
    </location>
</feature>
<dbReference type="InterPro" id="IPR004797">
    <property type="entry name" value="Competence_ComEC/Rec2"/>
</dbReference>
<name>A0A1C3CWW4_9GAMM</name>
<dbReference type="InterPro" id="IPR025405">
    <property type="entry name" value="DUF4131"/>
</dbReference>
<dbReference type="Pfam" id="PF03772">
    <property type="entry name" value="Competence"/>
    <property type="match status" value="1"/>
</dbReference>
<feature type="transmembrane region" description="Helical" evidence="6">
    <location>
        <begin position="266"/>
        <end position="288"/>
    </location>
</feature>
<keyword evidence="4 6" id="KW-1133">Transmembrane helix</keyword>
<protein>
    <submittedName>
        <fullName evidence="10">DNA internalization-related competence protein ComEC/Rec2</fullName>
    </submittedName>
</protein>
<evidence type="ECO:0000313" key="10">
    <source>
        <dbReference type="EMBL" id="ODA13231.1"/>
    </source>
</evidence>
<dbReference type="NCBIfam" id="TIGR00361">
    <property type="entry name" value="ComEC_Rec2"/>
    <property type="match status" value="1"/>
</dbReference>
<evidence type="ECO:0000256" key="2">
    <source>
        <dbReference type="ARBA" id="ARBA00022475"/>
    </source>
</evidence>
<feature type="transmembrane region" description="Helical" evidence="6">
    <location>
        <begin position="20"/>
        <end position="40"/>
    </location>
</feature>
<organism evidence="10 11">
    <name type="scientific">Acinetobacter celticus</name>
    <dbReference type="NCBI Taxonomy" id="1891224"/>
    <lineage>
        <taxon>Bacteria</taxon>
        <taxon>Pseudomonadati</taxon>
        <taxon>Pseudomonadota</taxon>
        <taxon>Gammaproteobacteria</taxon>
        <taxon>Moraxellales</taxon>
        <taxon>Moraxellaceae</taxon>
        <taxon>Acinetobacter</taxon>
    </lineage>
</organism>
<keyword evidence="11" id="KW-1185">Reference proteome</keyword>
<keyword evidence="5 6" id="KW-0472">Membrane</keyword>
<dbReference type="SUPFAM" id="SSF56281">
    <property type="entry name" value="Metallo-hydrolase/oxidoreductase"/>
    <property type="match status" value="1"/>
</dbReference>
<proteinExistence type="predicted"/>
<dbReference type="Pfam" id="PF00753">
    <property type="entry name" value="Lactamase_B"/>
    <property type="match status" value="1"/>
</dbReference>
<feature type="domain" description="ComEC/Rec2-related protein" evidence="8">
    <location>
        <begin position="247"/>
        <end position="526"/>
    </location>
</feature>
<evidence type="ECO:0000313" key="11">
    <source>
        <dbReference type="Proteomes" id="UP000186553"/>
    </source>
</evidence>
<feature type="transmembrane region" description="Helical" evidence="6">
    <location>
        <begin position="412"/>
        <end position="438"/>
    </location>
</feature>
<accession>A0A1C3CWW4</accession>
<evidence type="ECO:0000256" key="4">
    <source>
        <dbReference type="ARBA" id="ARBA00022989"/>
    </source>
</evidence>
<dbReference type="EMBL" id="MBDL01000009">
    <property type="protein sequence ID" value="ODA13231.1"/>
    <property type="molecule type" value="Genomic_DNA"/>
</dbReference>
<dbReference type="Pfam" id="PF13567">
    <property type="entry name" value="DUF4131"/>
    <property type="match status" value="1"/>
</dbReference>
<dbReference type="Proteomes" id="UP000186553">
    <property type="component" value="Unassembled WGS sequence"/>
</dbReference>
<dbReference type="GO" id="GO:0030420">
    <property type="term" value="P:establishment of competence for transformation"/>
    <property type="evidence" value="ECO:0007669"/>
    <property type="project" value="InterPro"/>
</dbReference>
<evidence type="ECO:0000259" key="8">
    <source>
        <dbReference type="Pfam" id="PF03772"/>
    </source>
</evidence>
<evidence type="ECO:0000256" key="1">
    <source>
        <dbReference type="ARBA" id="ARBA00004651"/>
    </source>
</evidence>
<comment type="subcellular location">
    <subcellularLocation>
        <location evidence="1">Cell membrane</location>
        <topology evidence="1">Multi-pass membrane protein</topology>
    </subcellularLocation>
</comment>
<dbReference type="NCBIfam" id="TIGR00360">
    <property type="entry name" value="ComEC_N-term"/>
    <property type="match status" value="1"/>
</dbReference>
<sequence length="817" mass="93634">MLQWLCLGWILGIAYMGKMWLNYHITAGWVVFFVLIWLMFERWIQPYLRQISIFATFFTLIFSLFLGIWLGFGFANNALDQRLSNVVHEPSSQTLIVYIEHLNELSENTIQQKITVLNVPKNAIENSTVQYLAYVPKAKEASEQLKLELGKYYRLNGVLRPAHGYATAGTFDQEKWYVQQNISSGFKVNEIEPLTEQQIAALGYSRVLASNQALIHQFPLWIEKQRLNFREFIQRQPLRHQGLLLALLTGDESLLSKDTKMQFQRFGMSHLLAISGPHVVIFAMMVCWTLQKIIARYRPQLYLMIPRQYLLILPFLCCVAMYCVFAGFEIPAVRTLLMCVLGSVILLLQQKLQPLKLLLFSASLLLFIDPFSILSAAFWLSYGACFILLRIYQTLQQHQQALNTAHTWQKKVWFYLRLLIESQWKIFCALFPLMILFFKQVSWITPVSNIVAIPWLGLIVVPLDIVAALSFSVSESLSAVLFQFNDFCLSLLLAFLDGLDALFEPQLQPIALNGYMVALLALLLIIVFMPQGLLPKGWVVLGVLALLMKDTKPYPFELTILDVGQGQAIFIRDQQRSIMVDMGGHYNEEKFSVGKQIIQPFLSVNAVSKLDQLVLTHLDQDHSGGYFSIKHQLPIQQLYSSEKLDPPAQTKFDYCVQGQRWQWSKTLSIEVLSPKSEQVKWASQNKNESSCVLYVQLKDGFPYQSFLLMGDAGWQTEFQLLQDYPNLQVDVLVLGHHGSRHSSAYAFLKALKPKLVIASAGKFNRYGHPSLITQARLAQLDIPLITTIQQGSIQFKQQGNQVHLSYARDHWKWLKRN</sequence>
<dbReference type="InterPro" id="IPR001279">
    <property type="entry name" value="Metallo-B-lactamas"/>
</dbReference>
<dbReference type="RefSeq" id="WP_068887369.1">
    <property type="nucleotide sequence ID" value="NZ_CBCRUU010000002.1"/>
</dbReference>
<dbReference type="OrthoDB" id="9761531at2"/>
<evidence type="ECO:0000256" key="3">
    <source>
        <dbReference type="ARBA" id="ARBA00022692"/>
    </source>
</evidence>
<comment type="caution">
    <text evidence="10">The sequence shown here is derived from an EMBL/GenBank/DDBJ whole genome shotgun (WGS) entry which is preliminary data.</text>
</comment>
<feature type="transmembrane region" description="Helical" evidence="6">
    <location>
        <begin position="52"/>
        <end position="75"/>
    </location>
</feature>
<dbReference type="InterPro" id="IPR035681">
    <property type="entry name" value="ComA-like_MBL"/>
</dbReference>
<evidence type="ECO:0000259" key="9">
    <source>
        <dbReference type="Pfam" id="PF13567"/>
    </source>
</evidence>
<dbReference type="InterPro" id="IPR036866">
    <property type="entry name" value="RibonucZ/Hydroxyglut_hydro"/>
</dbReference>
<dbReference type="InterPro" id="IPR052159">
    <property type="entry name" value="Competence_DNA_uptake"/>
</dbReference>
<feature type="transmembrane region" description="Helical" evidence="6">
    <location>
        <begin position="510"/>
        <end position="529"/>
    </location>
</feature>
<dbReference type="CDD" id="cd07731">
    <property type="entry name" value="ComA-like_MBL-fold"/>
    <property type="match status" value="1"/>
</dbReference>
<feature type="transmembrane region" description="Helical" evidence="6">
    <location>
        <begin position="450"/>
        <end position="471"/>
    </location>
</feature>
<feature type="transmembrane region" description="Helical" evidence="6">
    <location>
        <begin position="477"/>
        <end position="498"/>
    </location>
</feature>
<reference evidence="10 11" key="1">
    <citation type="submission" date="2016-07" db="EMBL/GenBank/DDBJ databases">
        <title>Acinetobacter sp. ANC 4603.</title>
        <authorList>
            <person name="Radolfova-Krizova L."/>
            <person name="Nemec A."/>
        </authorList>
    </citation>
    <scope>NUCLEOTIDE SEQUENCE [LARGE SCALE GENOMIC DNA]</scope>
    <source>
        <strain evidence="10 11">ANC 4603</strain>
    </source>
</reference>
<evidence type="ECO:0000259" key="7">
    <source>
        <dbReference type="Pfam" id="PF00753"/>
    </source>
</evidence>
<feature type="transmembrane region" description="Helical" evidence="6">
    <location>
        <begin position="309"/>
        <end position="328"/>
    </location>
</feature>
<dbReference type="AlphaFoldDB" id="A0A1C3CWW4"/>
<feature type="domain" description="Metallo-beta-lactamase" evidence="7">
    <location>
        <begin position="562"/>
        <end position="649"/>
    </location>
</feature>
<dbReference type="Gene3D" id="3.60.15.10">
    <property type="entry name" value="Ribonuclease Z/Hydroxyacylglutathione hydrolase-like"/>
    <property type="match status" value="1"/>
</dbReference>
<dbReference type="InterPro" id="IPR004477">
    <property type="entry name" value="ComEC_N"/>
</dbReference>
<dbReference type="STRING" id="1891224.BBP83_07240"/>